<accession>A8I2K6</accession>
<reference evidence="1 2" key="1">
    <citation type="journal article" date="2007" name="Appl. Environ. Microbiol.">
        <title>Rhizobial factors required for stem nodule maturation and maintenance in Sesbania rostrata-Azorhizobium caulinodans ORS571 symbiosis.</title>
        <authorList>
            <person name="Suzuki S."/>
            <person name="Aono T."/>
            <person name="Lee KB."/>
            <person name="Suzuki T."/>
            <person name="Liu CT."/>
            <person name="Miwa H."/>
            <person name="Wakao S."/>
            <person name="Iki T."/>
            <person name="Oyaizu H."/>
        </authorList>
    </citation>
    <scope>NUCLEOTIDE SEQUENCE [LARGE SCALE GENOMIC DNA]</scope>
    <source>
        <strain evidence="2">ATCC 43989 / DSM 5975 / JCM 20966 / LMG 6465 / NBRC 14845 / NCIMB 13405 / ORS 571</strain>
    </source>
</reference>
<reference evidence="1 2" key="3">
    <citation type="journal article" date="2008" name="BMC Genomics">
        <title>The genome of the versatile nitrogen fixer Azorhizobium caulinodans ORS571.</title>
        <authorList>
            <person name="Lee KB."/>
            <person name="Backer P.D."/>
            <person name="Aono T."/>
            <person name="Liu CT."/>
            <person name="Suzuki S."/>
            <person name="Suzuki T."/>
            <person name="Kaneko T."/>
            <person name="Yamada M."/>
            <person name="Tabata S."/>
            <person name="Kupfer D.M."/>
            <person name="Najar F.Z."/>
            <person name="Wiley G.B."/>
            <person name="Roe B."/>
            <person name="Binnewies T.T."/>
            <person name="Ussery D.W."/>
            <person name="D'Haeze W."/>
            <person name="Herder J.D."/>
            <person name="Gevers D."/>
            <person name="Vereecke D."/>
            <person name="Holsters M."/>
            <person name="Oyaizu H."/>
        </authorList>
    </citation>
    <scope>NUCLEOTIDE SEQUENCE [LARGE SCALE GENOMIC DNA]</scope>
    <source>
        <strain evidence="2">ATCC 43989 / DSM 5975 / JCM 20966 / LMG 6465 / NBRC 14845 / NCIMB 13405 / ORS 571</strain>
    </source>
</reference>
<evidence type="ECO:0000313" key="1">
    <source>
        <dbReference type="EMBL" id="BAF87889.1"/>
    </source>
</evidence>
<dbReference type="KEGG" id="azc:AZC_1891"/>
<dbReference type="Proteomes" id="UP000000270">
    <property type="component" value="Chromosome"/>
</dbReference>
<dbReference type="AlphaFoldDB" id="A8I2K6"/>
<reference evidence="1 2" key="5">
    <citation type="journal article" date="2010" name="Appl. Environ. Microbiol.">
        <title>phrR-like gene praR of Azorhizobium caulinodans ORS571 is essential for symbiosis with Sesbania rostrata and is involved in expression of reb genes.</title>
        <authorList>
            <person name="Akiba N."/>
            <person name="Aono T."/>
            <person name="Toyazaki H."/>
            <person name="Sato S."/>
            <person name="Oyaizu H."/>
        </authorList>
    </citation>
    <scope>NUCLEOTIDE SEQUENCE [LARGE SCALE GENOMIC DNA]</scope>
    <source>
        <strain evidence="2">ATCC 43989 / DSM 5975 / JCM 20966 / LMG 6465 / NBRC 14845 / NCIMB 13405 / ORS 571</strain>
    </source>
</reference>
<organism evidence="1 2">
    <name type="scientific">Azorhizobium caulinodans (strain ATCC 43989 / DSM 5975 / JCM 20966 / LMG 6465 / NBRC 14845 / NCIMB 13405 / ORS 571)</name>
    <dbReference type="NCBI Taxonomy" id="438753"/>
    <lineage>
        <taxon>Bacteria</taxon>
        <taxon>Pseudomonadati</taxon>
        <taxon>Pseudomonadota</taxon>
        <taxon>Alphaproteobacteria</taxon>
        <taxon>Hyphomicrobiales</taxon>
        <taxon>Xanthobacteraceae</taxon>
        <taxon>Azorhizobium</taxon>
    </lineage>
</organism>
<keyword evidence="2" id="KW-1185">Reference proteome</keyword>
<sequence length="307" mass="34781">MSRIHIVVFDRTPGWTIMKEDIYVSLFHCFAALGHVVTMDCRRLEPRALNILIGLQYLSRAEVAELAASSYDYAVFDVEFIDDGMVNYKPETAWLFGPEGRPFFDRCRFFMSYFADSVRMMSDLGVFSRQMTPGYTPVLETGSRLNDRDKDIDVFFFGNVDGHRRPLLAQIGKACRLVVNTPADITPLFLRNARADRSRIILSLGRASPFHHIGPMRLIAMAHLRAFVLSEPAELHQPELAGLCSYWAHDQDPVEVIRFWLDAADLRQTRAEAAYKRMRDIDPLAPLVAVLDGAAGAGRRRIANART</sequence>
<gene>
    <name evidence="1" type="ordered locus">AZC_1891</name>
</gene>
<name>A8I2K6_AZOC5</name>
<dbReference type="RefSeq" id="WP_012170419.1">
    <property type="nucleotide sequence ID" value="NC_009937.1"/>
</dbReference>
<evidence type="ECO:0000313" key="2">
    <source>
        <dbReference type="Proteomes" id="UP000000270"/>
    </source>
</evidence>
<reference evidence="1 2" key="6">
    <citation type="journal article" date="2011" name="Appl. Environ. Microbiol.">
        <title>Involvement of the azorhizobial chromosome partition gene (parA) in the onset of bacteroid differentiation during Sesbania rostrata stem nodule development.</title>
        <authorList>
            <person name="Liu CT."/>
            <person name="Lee KB."/>
            <person name="Wang YS."/>
            <person name="Peng MH."/>
            <person name="Lee KT."/>
            <person name="Suzuki S."/>
            <person name="Suzuki T."/>
            <person name="Oyaizu H."/>
        </authorList>
    </citation>
    <scope>NUCLEOTIDE SEQUENCE [LARGE SCALE GENOMIC DNA]</scope>
    <source>
        <strain evidence="2">ATCC 43989 / DSM 5975 / JCM 20966 / LMG 6465 / NBRC 14845 / NCIMB 13405 / ORS 571</strain>
    </source>
</reference>
<dbReference type="STRING" id="438753.AZC_1891"/>
<protein>
    <recommendedName>
        <fullName evidence="3">Glycosyltransferase</fullName>
    </recommendedName>
</protein>
<dbReference type="HOGENOM" id="CLU_905037_0_0_5"/>
<reference evidence="1 2" key="4">
    <citation type="journal article" date="2009" name="Appl. Environ. Microbiol.">
        <title>Comparative genome-wide transcriptional profiling of Azorhizobium caulinodans ORS571 grown under free-living and symbiotic conditions.</title>
        <authorList>
            <person name="Tsukada S."/>
            <person name="Aono T."/>
            <person name="Akiba N."/>
            <person name="Lee KB."/>
            <person name="Liu CT."/>
            <person name="Toyazaki H."/>
            <person name="Oyaizu H."/>
        </authorList>
    </citation>
    <scope>NUCLEOTIDE SEQUENCE [LARGE SCALE GENOMIC DNA]</scope>
    <source>
        <strain evidence="2">ATCC 43989 / DSM 5975 / JCM 20966 / LMG 6465 / NBRC 14845 / NCIMB 13405 / ORS 571</strain>
    </source>
</reference>
<evidence type="ECO:0008006" key="3">
    <source>
        <dbReference type="Google" id="ProtNLM"/>
    </source>
</evidence>
<dbReference type="EMBL" id="AP009384">
    <property type="protein sequence ID" value="BAF87889.1"/>
    <property type="molecule type" value="Genomic_DNA"/>
</dbReference>
<proteinExistence type="predicted"/>
<reference evidence="2" key="2">
    <citation type="submission" date="2007-04" db="EMBL/GenBank/DDBJ databases">
        <title>Complete genome sequence of the nitrogen-fixing bacterium Azorhizobium caulinodans ORS571.</title>
        <authorList>
            <person name="Lee K.B."/>
            <person name="Backer P.D."/>
            <person name="Aono T."/>
            <person name="Liu C.T."/>
            <person name="Suzuki S."/>
            <person name="Suzuki T."/>
            <person name="Kaneko T."/>
            <person name="Yamada M."/>
            <person name="Tabata S."/>
            <person name="Kupfer D.M."/>
            <person name="Najar F.Z."/>
            <person name="Wiley G.B."/>
            <person name="Roe B."/>
            <person name="Binnewies T."/>
            <person name="Ussery D."/>
            <person name="Vereecke D."/>
            <person name="Gevers D."/>
            <person name="Holsters M."/>
            <person name="Oyaizu H."/>
        </authorList>
    </citation>
    <scope>NUCLEOTIDE SEQUENCE [LARGE SCALE GENOMIC DNA]</scope>
    <source>
        <strain evidence="2">ATCC 43989 / DSM 5975 / JCM 20966 / LMG 6465 / NBRC 14845 / NCIMB 13405 / ORS 571</strain>
    </source>
</reference>